<dbReference type="InterPro" id="IPR045155">
    <property type="entry name" value="Beta-lactam_cat"/>
</dbReference>
<comment type="catalytic activity">
    <reaction evidence="1">
        <text>a beta-lactam + H2O = a substituted beta-amino acid</text>
        <dbReference type="Rhea" id="RHEA:20401"/>
        <dbReference type="ChEBI" id="CHEBI:15377"/>
        <dbReference type="ChEBI" id="CHEBI:35627"/>
        <dbReference type="ChEBI" id="CHEBI:140347"/>
        <dbReference type="EC" id="3.5.2.6"/>
    </reaction>
</comment>
<dbReference type="InterPro" id="IPR000871">
    <property type="entry name" value="Beta-lactam_class-A"/>
</dbReference>
<comment type="caution">
    <text evidence="6">The sequence shown here is derived from an EMBL/GenBank/DDBJ whole genome shotgun (WGS) entry which is preliminary data.</text>
</comment>
<feature type="transmembrane region" description="Helical" evidence="4">
    <location>
        <begin position="5"/>
        <end position="27"/>
    </location>
</feature>
<dbReference type="RefSeq" id="WP_342696116.1">
    <property type="nucleotide sequence ID" value="NZ_JBCGDO010000012.1"/>
</dbReference>
<keyword evidence="4" id="KW-0812">Transmembrane</keyword>
<dbReference type="EC" id="3.5.2.6" evidence="3"/>
<dbReference type="GO" id="GO:0016787">
    <property type="term" value="F:hydrolase activity"/>
    <property type="evidence" value="ECO:0007669"/>
    <property type="project" value="UniProtKB-KW"/>
</dbReference>
<dbReference type="PANTHER" id="PTHR35333:SF3">
    <property type="entry name" value="BETA-LACTAMASE-TYPE TRANSPEPTIDASE FOLD CONTAINING PROTEIN"/>
    <property type="match status" value="1"/>
</dbReference>
<dbReference type="PANTHER" id="PTHR35333">
    <property type="entry name" value="BETA-LACTAMASE"/>
    <property type="match status" value="1"/>
</dbReference>
<dbReference type="Proteomes" id="UP001460072">
    <property type="component" value="Unassembled WGS sequence"/>
</dbReference>
<keyword evidence="6" id="KW-0378">Hydrolase</keyword>
<dbReference type="EMBL" id="JBCGDO010000012">
    <property type="protein sequence ID" value="MEM0542913.1"/>
    <property type="molecule type" value="Genomic_DNA"/>
</dbReference>
<gene>
    <name evidence="6" type="ORF">WFZ85_09800</name>
</gene>
<evidence type="ECO:0000313" key="7">
    <source>
        <dbReference type="Proteomes" id="UP001460072"/>
    </source>
</evidence>
<dbReference type="Gene3D" id="3.40.710.10">
    <property type="entry name" value="DD-peptidase/beta-lactamase superfamily"/>
    <property type="match status" value="1"/>
</dbReference>
<feature type="domain" description="Beta-lactamase class A catalytic" evidence="5">
    <location>
        <begin position="59"/>
        <end position="168"/>
    </location>
</feature>
<keyword evidence="4" id="KW-0472">Membrane</keyword>
<keyword evidence="4" id="KW-1133">Transmembrane helix</keyword>
<evidence type="ECO:0000256" key="4">
    <source>
        <dbReference type="SAM" id="Phobius"/>
    </source>
</evidence>
<evidence type="ECO:0000256" key="1">
    <source>
        <dbReference type="ARBA" id="ARBA00001526"/>
    </source>
</evidence>
<evidence type="ECO:0000256" key="2">
    <source>
        <dbReference type="ARBA" id="ARBA00009009"/>
    </source>
</evidence>
<reference evidence="6 7" key="1">
    <citation type="submission" date="2024-03" db="EMBL/GenBank/DDBJ databases">
        <title>Two novel species of the genus Flavobacterium exhibiting potentially degradation of complex polysaccharides.</title>
        <authorList>
            <person name="Lian X."/>
        </authorList>
    </citation>
    <scope>NUCLEOTIDE SEQUENCE [LARGE SCALE GENOMIC DNA]</scope>
    <source>
        <strain evidence="7">j3</strain>
    </source>
</reference>
<accession>A0ABU9NAD4</accession>
<name>A0ABU9NAD4_9FLAO</name>
<organism evidence="6 7">
    <name type="scientific">Flavobacterium aureirubrum</name>
    <dbReference type="NCBI Taxonomy" id="3133147"/>
    <lineage>
        <taxon>Bacteria</taxon>
        <taxon>Pseudomonadati</taxon>
        <taxon>Bacteroidota</taxon>
        <taxon>Flavobacteriia</taxon>
        <taxon>Flavobacteriales</taxon>
        <taxon>Flavobacteriaceae</taxon>
        <taxon>Flavobacterium</taxon>
    </lineage>
</organism>
<keyword evidence="7" id="KW-1185">Reference proteome</keyword>
<evidence type="ECO:0000313" key="6">
    <source>
        <dbReference type="EMBL" id="MEM0542913.1"/>
    </source>
</evidence>
<dbReference type="InterPro" id="IPR012338">
    <property type="entry name" value="Beta-lactam/transpept-like"/>
</dbReference>
<sequence>MIKRVLIIFVLIISIVIIIISIATSILSPDEMTVLNFIKKNPNRSAIFLQRNDTVFAIQNPYKNMPLASTVKIIIAIEYACQVKNEIINPNEEVDLNDINKYYIKNTDGDSHLKWIKSVSKKVFNNKITIREIAKGMMKYSSNANTEWLIEKLGVNKINSRIKILKLKSHSSIYYFVSALFVANDTYPKLKGKELTSQMKILSKEKYIEISNSIHNKLKVDTTYKKKLVNLRMDIQKVWSDNLPSSTVSDYVSIMEKINSRNYFDAITQKHLEEVMEYILENPKNEERIEHIGMKGGSTAFVLTKALYSTDNKGNKTELAYFFNNLSTFETIELQKSMKEFELKILTNKKFRETIELTLRDN</sequence>
<protein>
    <recommendedName>
        <fullName evidence="3">beta-lactamase</fullName>
        <ecNumber evidence="3">3.5.2.6</ecNumber>
    </recommendedName>
</protein>
<comment type="similarity">
    <text evidence="2">Belongs to the class-A beta-lactamase family.</text>
</comment>
<dbReference type="SUPFAM" id="SSF56601">
    <property type="entry name" value="beta-lactamase/transpeptidase-like"/>
    <property type="match status" value="1"/>
</dbReference>
<proteinExistence type="inferred from homology"/>
<dbReference type="Pfam" id="PF13354">
    <property type="entry name" value="Beta-lactamase2"/>
    <property type="match status" value="1"/>
</dbReference>
<evidence type="ECO:0000259" key="5">
    <source>
        <dbReference type="Pfam" id="PF13354"/>
    </source>
</evidence>
<evidence type="ECO:0000256" key="3">
    <source>
        <dbReference type="ARBA" id="ARBA00012865"/>
    </source>
</evidence>